<keyword evidence="4" id="KW-1185">Reference proteome</keyword>
<dbReference type="GO" id="GO:0004386">
    <property type="term" value="F:helicase activity"/>
    <property type="evidence" value="ECO:0007669"/>
    <property type="project" value="UniProtKB-KW"/>
</dbReference>
<evidence type="ECO:0000256" key="1">
    <source>
        <dbReference type="SAM" id="Coils"/>
    </source>
</evidence>
<feature type="region of interest" description="Disordered" evidence="2">
    <location>
        <begin position="121"/>
        <end position="190"/>
    </location>
</feature>
<name>A0A0S6VW26_9BACT</name>
<evidence type="ECO:0000313" key="4">
    <source>
        <dbReference type="Proteomes" id="UP000030700"/>
    </source>
</evidence>
<reference evidence="3" key="1">
    <citation type="journal article" date="2015" name="PeerJ">
        <title>First genomic representation of candidate bacterial phylum KSB3 points to enhanced environmental sensing as a trigger of wastewater bulking.</title>
        <authorList>
            <person name="Sekiguchi Y."/>
            <person name="Ohashi A."/>
            <person name="Parks D.H."/>
            <person name="Yamauchi T."/>
            <person name="Tyson G.W."/>
            <person name="Hugenholtz P."/>
        </authorList>
    </citation>
    <scope>NUCLEOTIDE SEQUENCE [LARGE SCALE GENOMIC DNA]</scope>
</reference>
<dbReference type="STRING" id="1499966.U14_01619"/>
<dbReference type="EMBL" id="DF820456">
    <property type="protein sequence ID" value="GAK50388.1"/>
    <property type="molecule type" value="Genomic_DNA"/>
</dbReference>
<dbReference type="AlphaFoldDB" id="A0A0S6VW26"/>
<dbReference type="Proteomes" id="UP000030700">
    <property type="component" value="Unassembled WGS sequence"/>
</dbReference>
<proteinExistence type="predicted"/>
<feature type="compositionally biased region" description="Low complexity" evidence="2">
    <location>
        <begin position="126"/>
        <end position="152"/>
    </location>
</feature>
<feature type="compositionally biased region" description="Low complexity" evidence="2">
    <location>
        <begin position="174"/>
        <end position="185"/>
    </location>
</feature>
<dbReference type="HOGENOM" id="CLU_1003477_0_0_0"/>
<keyword evidence="3" id="KW-0067">ATP-binding</keyword>
<organism evidence="3">
    <name type="scientific">Candidatus Moduliflexus flocculans</name>
    <dbReference type="NCBI Taxonomy" id="1499966"/>
    <lineage>
        <taxon>Bacteria</taxon>
        <taxon>Candidatus Moduliflexota</taxon>
        <taxon>Candidatus Moduliflexia</taxon>
        <taxon>Candidatus Moduliflexales</taxon>
        <taxon>Candidatus Moduliflexaceae</taxon>
    </lineage>
</organism>
<evidence type="ECO:0000313" key="3">
    <source>
        <dbReference type="EMBL" id="GAK50388.1"/>
    </source>
</evidence>
<keyword evidence="1" id="KW-0175">Coiled coil</keyword>
<feature type="coiled-coil region" evidence="1">
    <location>
        <begin position="197"/>
        <end position="224"/>
    </location>
</feature>
<keyword evidence="3" id="KW-0378">Hydrolase</keyword>
<sequence>MKVRGVVISITAAIIGLCCIAPSIFGEELSVEFLLDPDIRTIDLVAPQQVTIVARPSKDDVTYRWQLNGLGELQGNEGDAGQIYLPPHNMEGDMTQAIISVVVTDKLGNTAKASVTFTLKQPQMPTPTATPTETPAPTATATEIPEPTATPTVMPSPTATVTNIPKPTAPPTKIPTIRPTNIPKPTATPDLPIEERLNAIGARLAQLIKRYEQLKKEEEKGNAVGKDVVNVLTELVATLKEIEDVYVRSERTEMLEKIPDVRRIREQFANELSRRKK</sequence>
<keyword evidence="3" id="KW-0547">Nucleotide-binding</keyword>
<accession>A0A0S6VW26</accession>
<keyword evidence="3" id="KW-0347">Helicase</keyword>
<evidence type="ECO:0000256" key="2">
    <source>
        <dbReference type="SAM" id="MobiDB-lite"/>
    </source>
</evidence>
<gene>
    <name evidence="3" type="ORF">U14_01619</name>
</gene>
<protein>
    <submittedName>
        <fullName evidence="3">Probable ATP-dependent RNA helicase DDX59-like</fullName>
    </submittedName>
</protein>